<sequence>MTFKHLWYATHLFRAPKMSSANLHKFPNPEDDRNSMEKHSRHPPTSQRYAISLVKVPMVLSHSFYEFLELGSGLRV</sequence>
<name>A0AAV4PPI4_CAEEX</name>
<evidence type="ECO:0000313" key="2">
    <source>
        <dbReference type="EMBL" id="GIX98860.1"/>
    </source>
</evidence>
<dbReference type="Proteomes" id="UP001054945">
    <property type="component" value="Unassembled WGS sequence"/>
</dbReference>
<comment type="caution">
    <text evidence="2">The sequence shown here is derived from an EMBL/GenBank/DDBJ whole genome shotgun (WGS) entry which is preliminary data.</text>
</comment>
<evidence type="ECO:0000256" key="1">
    <source>
        <dbReference type="SAM" id="MobiDB-lite"/>
    </source>
</evidence>
<organism evidence="2 3">
    <name type="scientific">Caerostris extrusa</name>
    <name type="common">Bark spider</name>
    <name type="synonym">Caerostris bankana</name>
    <dbReference type="NCBI Taxonomy" id="172846"/>
    <lineage>
        <taxon>Eukaryota</taxon>
        <taxon>Metazoa</taxon>
        <taxon>Ecdysozoa</taxon>
        <taxon>Arthropoda</taxon>
        <taxon>Chelicerata</taxon>
        <taxon>Arachnida</taxon>
        <taxon>Araneae</taxon>
        <taxon>Araneomorphae</taxon>
        <taxon>Entelegynae</taxon>
        <taxon>Araneoidea</taxon>
        <taxon>Araneidae</taxon>
        <taxon>Caerostris</taxon>
    </lineage>
</organism>
<evidence type="ECO:0000313" key="3">
    <source>
        <dbReference type="Proteomes" id="UP001054945"/>
    </source>
</evidence>
<feature type="region of interest" description="Disordered" evidence="1">
    <location>
        <begin position="21"/>
        <end position="46"/>
    </location>
</feature>
<dbReference type="AlphaFoldDB" id="A0AAV4PPI4"/>
<protein>
    <submittedName>
        <fullName evidence="2">Uncharacterized protein</fullName>
    </submittedName>
</protein>
<dbReference type="EMBL" id="BPLR01004972">
    <property type="protein sequence ID" value="GIX98860.1"/>
    <property type="molecule type" value="Genomic_DNA"/>
</dbReference>
<accession>A0AAV4PPI4</accession>
<keyword evidence="3" id="KW-1185">Reference proteome</keyword>
<feature type="compositionally biased region" description="Basic and acidic residues" evidence="1">
    <location>
        <begin position="27"/>
        <end position="38"/>
    </location>
</feature>
<proteinExistence type="predicted"/>
<reference evidence="2 3" key="1">
    <citation type="submission" date="2021-06" db="EMBL/GenBank/DDBJ databases">
        <title>Caerostris extrusa draft genome.</title>
        <authorList>
            <person name="Kono N."/>
            <person name="Arakawa K."/>
        </authorList>
    </citation>
    <scope>NUCLEOTIDE SEQUENCE [LARGE SCALE GENOMIC DNA]</scope>
</reference>
<gene>
    <name evidence="2" type="ORF">CEXT_250781</name>
</gene>